<comment type="subcellular location">
    <subcellularLocation>
        <location evidence="1">Cell membrane</location>
        <topology evidence="1">Multi-pass membrane protein</topology>
    </subcellularLocation>
</comment>
<keyword evidence="6 7" id="KW-0472">Membrane</keyword>
<protein>
    <submittedName>
        <fullName evidence="9">MFS transporter</fullName>
    </submittedName>
</protein>
<dbReference type="OrthoDB" id="3285241at2"/>
<dbReference type="InterPro" id="IPR036259">
    <property type="entry name" value="MFS_trans_sf"/>
</dbReference>
<keyword evidence="5 7" id="KW-1133">Transmembrane helix</keyword>
<evidence type="ECO:0000256" key="3">
    <source>
        <dbReference type="ARBA" id="ARBA00022475"/>
    </source>
</evidence>
<evidence type="ECO:0000256" key="5">
    <source>
        <dbReference type="ARBA" id="ARBA00022989"/>
    </source>
</evidence>
<organism evidence="9 10">
    <name type="scientific">Cellulomonas shaoxiangyii</name>
    <dbReference type="NCBI Taxonomy" id="2566013"/>
    <lineage>
        <taxon>Bacteria</taxon>
        <taxon>Bacillati</taxon>
        <taxon>Actinomycetota</taxon>
        <taxon>Actinomycetes</taxon>
        <taxon>Micrococcales</taxon>
        <taxon>Cellulomonadaceae</taxon>
        <taxon>Cellulomonas</taxon>
    </lineage>
</organism>
<evidence type="ECO:0000259" key="8">
    <source>
        <dbReference type="PROSITE" id="PS50850"/>
    </source>
</evidence>
<dbReference type="PANTHER" id="PTHR23517">
    <property type="entry name" value="RESISTANCE PROTEIN MDTM, PUTATIVE-RELATED-RELATED"/>
    <property type="match status" value="1"/>
</dbReference>
<dbReference type="KEGG" id="celz:E5225_14465"/>
<reference evidence="9 10" key="1">
    <citation type="submission" date="2019-04" db="EMBL/GenBank/DDBJ databases">
        <title>Isolation and identification of Cellulomonas shaoxiangyii sp. Nov. isolated from feces of the Tibetan antelopes (Pantholops hodgsonii) in the Qinghai-Tibet plateau of China.</title>
        <authorList>
            <person name="Tian Z."/>
        </authorList>
    </citation>
    <scope>NUCLEOTIDE SEQUENCE [LARGE SCALE GENOMIC DNA]</scope>
    <source>
        <strain evidence="9 10">Z28</strain>
    </source>
</reference>
<dbReference type="Gene3D" id="1.20.1250.20">
    <property type="entry name" value="MFS general substrate transporter like domains"/>
    <property type="match status" value="1"/>
</dbReference>
<evidence type="ECO:0000313" key="10">
    <source>
        <dbReference type="Proteomes" id="UP000296469"/>
    </source>
</evidence>
<keyword evidence="4 7" id="KW-0812">Transmembrane</keyword>
<dbReference type="SUPFAM" id="SSF103473">
    <property type="entry name" value="MFS general substrate transporter"/>
    <property type="match status" value="1"/>
</dbReference>
<keyword evidence="2" id="KW-0813">Transport</keyword>
<dbReference type="AlphaFoldDB" id="A0A4P7SL04"/>
<feature type="transmembrane region" description="Helical" evidence="7">
    <location>
        <begin position="21"/>
        <end position="46"/>
    </location>
</feature>
<dbReference type="GO" id="GO:0005886">
    <property type="term" value="C:plasma membrane"/>
    <property type="evidence" value="ECO:0007669"/>
    <property type="project" value="UniProtKB-SubCell"/>
</dbReference>
<evidence type="ECO:0000256" key="1">
    <source>
        <dbReference type="ARBA" id="ARBA00004651"/>
    </source>
</evidence>
<feature type="transmembrane region" description="Helical" evidence="7">
    <location>
        <begin position="247"/>
        <end position="270"/>
    </location>
</feature>
<keyword evidence="3" id="KW-1003">Cell membrane</keyword>
<dbReference type="Pfam" id="PF07690">
    <property type="entry name" value="MFS_1"/>
    <property type="match status" value="1"/>
</dbReference>
<dbReference type="Proteomes" id="UP000296469">
    <property type="component" value="Chromosome"/>
</dbReference>
<accession>A0A4P7SL04</accession>
<evidence type="ECO:0000256" key="7">
    <source>
        <dbReference type="SAM" id="Phobius"/>
    </source>
</evidence>
<evidence type="ECO:0000313" key="9">
    <source>
        <dbReference type="EMBL" id="QCB94581.1"/>
    </source>
</evidence>
<feature type="transmembrane region" description="Helical" evidence="7">
    <location>
        <begin position="108"/>
        <end position="126"/>
    </location>
</feature>
<keyword evidence="10" id="KW-1185">Reference proteome</keyword>
<feature type="transmembrane region" description="Helical" evidence="7">
    <location>
        <begin position="52"/>
        <end position="72"/>
    </location>
</feature>
<evidence type="ECO:0000256" key="2">
    <source>
        <dbReference type="ARBA" id="ARBA00022448"/>
    </source>
</evidence>
<dbReference type="InterPro" id="IPR050171">
    <property type="entry name" value="MFS_Transporters"/>
</dbReference>
<feature type="transmembrane region" description="Helical" evidence="7">
    <location>
        <begin position="147"/>
        <end position="168"/>
    </location>
</feature>
<evidence type="ECO:0000256" key="6">
    <source>
        <dbReference type="ARBA" id="ARBA00023136"/>
    </source>
</evidence>
<proteinExistence type="predicted"/>
<dbReference type="GO" id="GO:0022857">
    <property type="term" value="F:transmembrane transporter activity"/>
    <property type="evidence" value="ECO:0007669"/>
    <property type="project" value="InterPro"/>
</dbReference>
<feature type="transmembrane region" description="Helical" evidence="7">
    <location>
        <begin position="216"/>
        <end position="235"/>
    </location>
</feature>
<gene>
    <name evidence="9" type="ORF">E5225_14465</name>
</gene>
<sequence length="423" mass="42114">MSHDASAPTARGGFLSRAAVLGVYLPALVFELGMGAVVPVVAVRAVELGADLATAGVLAALLGVGQLLADIPAGALASRVGDRAAMLMASGVAVVAFAGCALADRVALLAVGALCVGATNAVFMLARQAYVTAITPVVYRARALSTLGGVGRMGVFLGPFLGAGVMHLTATPAAFWLAVATTVLAVVVLLAVPDVEAPGARNRPRVSVATVVRDHRHVLATLGTAVLLVGAVRGARQTVVPLWGEHLGLAPATTSLVYGVAGALDVLLFYPAGRIMDRRGRLAVAVPSMLVMAVALLLLPTTGTVAGLAAVAMLLGAGNGISSGLLMTLGSDVAPPERRAAFLGAWRLLQDSGNAAGPLVVSAGAAVGSLGAGVLATGGLAAVAAGALARTVPRWSVHASRRTRVAAGLRPDGRPVEPETAVG</sequence>
<feature type="transmembrane region" description="Helical" evidence="7">
    <location>
        <begin position="174"/>
        <end position="195"/>
    </location>
</feature>
<feature type="domain" description="Major facilitator superfamily (MFS) profile" evidence="8">
    <location>
        <begin position="19"/>
        <end position="396"/>
    </location>
</feature>
<dbReference type="PANTHER" id="PTHR23517:SF2">
    <property type="entry name" value="MULTIDRUG RESISTANCE PROTEIN MDTH"/>
    <property type="match status" value="1"/>
</dbReference>
<dbReference type="PROSITE" id="PS50850">
    <property type="entry name" value="MFS"/>
    <property type="match status" value="1"/>
</dbReference>
<dbReference type="InterPro" id="IPR011701">
    <property type="entry name" value="MFS"/>
</dbReference>
<evidence type="ECO:0000256" key="4">
    <source>
        <dbReference type="ARBA" id="ARBA00022692"/>
    </source>
</evidence>
<dbReference type="RefSeq" id="WP_135973359.1">
    <property type="nucleotide sequence ID" value="NZ_CP039291.1"/>
</dbReference>
<feature type="transmembrane region" description="Helical" evidence="7">
    <location>
        <begin position="84"/>
        <end position="102"/>
    </location>
</feature>
<name>A0A4P7SL04_9CELL</name>
<dbReference type="EMBL" id="CP039291">
    <property type="protein sequence ID" value="QCB94581.1"/>
    <property type="molecule type" value="Genomic_DNA"/>
</dbReference>
<dbReference type="InterPro" id="IPR020846">
    <property type="entry name" value="MFS_dom"/>
</dbReference>